<sequence length="48" mass="5022">MARRAVAASLCTALFGDVLGRDPAAYDLDGRVARVRDDDGDDVDGIGI</sequence>
<keyword evidence="2" id="KW-1185">Reference proteome</keyword>
<dbReference type="GeneID" id="81209673"/>
<gene>
    <name evidence="1" type="ORF">ACFQFD_11480</name>
</gene>
<dbReference type="RefSeq" id="WP_284060809.1">
    <property type="nucleotide sequence ID" value="NZ_CP126158.1"/>
</dbReference>
<proteinExistence type="predicted"/>
<organism evidence="1 2">
    <name type="scientific">Halobaculum halobium</name>
    <dbReference type="NCBI Taxonomy" id="3032281"/>
    <lineage>
        <taxon>Archaea</taxon>
        <taxon>Methanobacteriati</taxon>
        <taxon>Methanobacteriota</taxon>
        <taxon>Stenosarchaea group</taxon>
        <taxon>Halobacteria</taxon>
        <taxon>Halobacteriales</taxon>
        <taxon>Haloferacaceae</taxon>
        <taxon>Halobaculum</taxon>
    </lineage>
</organism>
<evidence type="ECO:0000313" key="2">
    <source>
        <dbReference type="Proteomes" id="UP001596443"/>
    </source>
</evidence>
<dbReference type="AlphaFoldDB" id="A0ABD5TB77"/>
<dbReference type="Proteomes" id="UP001596443">
    <property type="component" value="Unassembled WGS sequence"/>
</dbReference>
<comment type="caution">
    <text evidence="1">The sequence shown here is derived from an EMBL/GenBank/DDBJ whole genome shotgun (WGS) entry which is preliminary data.</text>
</comment>
<protein>
    <submittedName>
        <fullName evidence="1">Uncharacterized protein</fullName>
    </submittedName>
</protein>
<dbReference type="EMBL" id="JBHSWX010000012">
    <property type="protein sequence ID" value="MFC6786588.1"/>
    <property type="molecule type" value="Genomic_DNA"/>
</dbReference>
<name>A0ABD5TB77_9EURY</name>
<reference evidence="1 2" key="1">
    <citation type="journal article" date="2019" name="Int. J. Syst. Evol. Microbiol.">
        <title>The Global Catalogue of Microorganisms (GCM) 10K type strain sequencing project: providing services to taxonomists for standard genome sequencing and annotation.</title>
        <authorList>
            <consortium name="The Broad Institute Genomics Platform"/>
            <consortium name="The Broad Institute Genome Sequencing Center for Infectious Disease"/>
            <person name="Wu L."/>
            <person name="Ma J."/>
        </authorList>
    </citation>
    <scope>NUCLEOTIDE SEQUENCE [LARGE SCALE GENOMIC DNA]</scope>
    <source>
        <strain evidence="1 2">SYNS20</strain>
    </source>
</reference>
<evidence type="ECO:0000313" key="1">
    <source>
        <dbReference type="EMBL" id="MFC6786588.1"/>
    </source>
</evidence>
<accession>A0ABD5TB77</accession>